<feature type="region of interest" description="Disordered" evidence="6">
    <location>
        <begin position="270"/>
        <end position="304"/>
    </location>
</feature>
<protein>
    <recommendedName>
        <fullName evidence="5">Transport permease protein</fullName>
    </recommendedName>
</protein>
<dbReference type="GO" id="GO:0005886">
    <property type="term" value="C:plasma membrane"/>
    <property type="evidence" value="ECO:0007669"/>
    <property type="project" value="UniProtKB-SubCell"/>
</dbReference>
<evidence type="ECO:0000256" key="3">
    <source>
        <dbReference type="ARBA" id="ARBA00022989"/>
    </source>
</evidence>
<keyword evidence="3 5" id="KW-1133">Transmembrane helix</keyword>
<evidence type="ECO:0000256" key="4">
    <source>
        <dbReference type="ARBA" id="ARBA00023136"/>
    </source>
</evidence>
<dbReference type="PANTHER" id="PTHR43229:SF2">
    <property type="entry name" value="NODULATION PROTEIN J"/>
    <property type="match status" value="1"/>
</dbReference>
<dbReference type="AlphaFoldDB" id="A0A5A7MPZ3"/>
<evidence type="ECO:0000256" key="5">
    <source>
        <dbReference type="RuleBase" id="RU361157"/>
    </source>
</evidence>
<accession>A0A5A7MPZ3</accession>
<keyword evidence="5" id="KW-0813">Transport</keyword>
<dbReference type="Proteomes" id="UP000322084">
    <property type="component" value="Unassembled WGS sequence"/>
</dbReference>
<organism evidence="8 9">
    <name type="scientific">Iodidimonas gelatinilytica</name>
    <dbReference type="NCBI Taxonomy" id="1236966"/>
    <lineage>
        <taxon>Bacteria</taxon>
        <taxon>Pseudomonadati</taxon>
        <taxon>Pseudomonadota</taxon>
        <taxon>Alphaproteobacteria</taxon>
        <taxon>Iodidimonadales</taxon>
        <taxon>Iodidimonadaceae</taxon>
        <taxon>Iodidimonas</taxon>
    </lineage>
</organism>
<evidence type="ECO:0000259" key="7">
    <source>
        <dbReference type="PROSITE" id="PS51012"/>
    </source>
</evidence>
<comment type="caution">
    <text evidence="8">The sequence shown here is derived from an EMBL/GenBank/DDBJ whole genome shotgun (WGS) entry which is preliminary data.</text>
</comment>
<dbReference type="PANTHER" id="PTHR43229">
    <property type="entry name" value="NODULATION PROTEIN J"/>
    <property type="match status" value="1"/>
</dbReference>
<evidence type="ECO:0000313" key="9">
    <source>
        <dbReference type="Proteomes" id="UP000322084"/>
    </source>
</evidence>
<feature type="transmembrane region" description="Helical" evidence="5">
    <location>
        <begin position="137"/>
        <end position="158"/>
    </location>
</feature>
<comment type="similarity">
    <text evidence="5">Belongs to the ABC-2 integral membrane protein family.</text>
</comment>
<dbReference type="GO" id="GO:0140359">
    <property type="term" value="F:ABC-type transporter activity"/>
    <property type="evidence" value="ECO:0007669"/>
    <property type="project" value="InterPro"/>
</dbReference>
<dbReference type="InterPro" id="IPR051784">
    <property type="entry name" value="Nod_factor_ABC_transporter"/>
</dbReference>
<keyword evidence="2 5" id="KW-0812">Transmembrane</keyword>
<dbReference type="EMBL" id="BKCL01000004">
    <property type="protein sequence ID" value="GEQ98031.1"/>
    <property type="molecule type" value="Genomic_DNA"/>
</dbReference>
<evidence type="ECO:0000256" key="6">
    <source>
        <dbReference type="SAM" id="MobiDB-lite"/>
    </source>
</evidence>
<name>A0A5A7MPZ3_9PROT</name>
<feature type="transmembrane region" description="Helical" evidence="5">
    <location>
        <begin position="170"/>
        <end position="191"/>
    </location>
</feature>
<feature type="transmembrane region" description="Helical" evidence="5">
    <location>
        <begin position="237"/>
        <end position="255"/>
    </location>
</feature>
<gene>
    <name evidence="8" type="ORF">JCM17844_16680</name>
</gene>
<feature type="transmembrane region" description="Helical" evidence="5">
    <location>
        <begin position="21"/>
        <end position="40"/>
    </location>
</feature>
<keyword evidence="5" id="KW-1003">Cell membrane</keyword>
<keyword evidence="4 5" id="KW-0472">Membrane</keyword>
<feature type="transmembrane region" description="Helical" evidence="5">
    <location>
        <begin position="60"/>
        <end position="83"/>
    </location>
</feature>
<evidence type="ECO:0000256" key="1">
    <source>
        <dbReference type="ARBA" id="ARBA00004141"/>
    </source>
</evidence>
<proteinExistence type="inferred from homology"/>
<evidence type="ECO:0000313" key="8">
    <source>
        <dbReference type="EMBL" id="GEQ98031.1"/>
    </source>
</evidence>
<dbReference type="Pfam" id="PF01061">
    <property type="entry name" value="ABC2_membrane"/>
    <property type="match status" value="1"/>
</dbReference>
<feature type="transmembrane region" description="Helical" evidence="5">
    <location>
        <begin position="104"/>
        <end position="125"/>
    </location>
</feature>
<sequence length="304" mass="32631">MTALRDLVVLTRRLLIHSIRMPAFVIISIVQPVIWLVLFGPLFGRITALGGFGTEGYADFLVPGLAVMAALFGSAYSGMALLMDHDRGILDRFLVTPAARGALIGAYVAQSGVIVMLQATVIVLVGLCMGAQMSGGVAGYGVILVAAALLGAGFGALSNALALRIPRHDAIIAVMNFVIMPLVFLSSMIIATKAMPDWIAAVARYNPVDWAVQMARGAALGGDWTLWPNMGHNWRCFLQSVFCWPFGLFTVLWTRHRRLLAFQARDQHKAPSCHQGKPAQGGKPVQHAKAARTISGEPIKTATE</sequence>
<evidence type="ECO:0000256" key="2">
    <source>
        <dbReference type="ARBA" id="ARBA00022692"/>
    </source>
</evidence>
<dbReference type="InterPro" id="IPR013525">
    <property type="entry name" value="ABC2_TM"/>
</dbReference>
<reference evidence="8 9" key="1">
    <citation type="submission" date="2019-09" db="EMBL/GenBank/DDBJ databases">
        <title>NBRP : Genome information of microbial organism related human and environment.</title>
        <authorList>
            <person name="Hattori M."/>
            <person name="Oshima K."/>
            <person name="Inaba H."/>
            <person name="Suda W."/>
            <person name="Sakamoto M."/>
            <person name="Iino T."/>
            <person name="Kitahara M."/>
            <person name="Oshida Y."/>
            <person name="Iida T."/>
            <person name="Kudo T."/>
            <person name="Itoh T."/>
            <person name="Ohkuma M."/>
        </authorList>
    </citation>
    <scope>NUCLEOTIDE SEQUENCE [LARGE SCALE GENOMIC DNA]</scope>
    <source>
        <strain evidence="8 9">Hi-2</strain>
    </source>
</reference>
<dbReference type="PROSITE" id="PS51012">
    <property type="entry name" value="ABC_TM2"/>
    <property type="match status" value="1"/>
</dbReference>
<comment type="subcellular location">
    <subcellularLocation>
        <location evidence="5">Cell inner membrane</location>
        <topology evidence="5">Multi-pass membrane protein</topology>
    </subcellularLocation>
    <subcellularLocation>
        <location evidence="1">Membrane</location>
        <topology evidence="1">Multi-pass membrane protein</topology>
    </subcellularLocation>
</comment>
<dbReference type="InterPro" id="IPR047817">
    <property type="entry name" value="ABC2_TM_bact-type"/>
</dbReference>
<feature type="domain" description="ABC transmembrane type-2" evidence="7">
    <location>
        <begin position="23"/>
        <end position="259"/>
    </location>
</feature>